<dbReference type="InterPro" id="IPR037401">
    <property type="entry name" value="SnoaL-like"/>
</dbReference>
<sequence length="146" mass="16130">MKLAARLTALLVIALLAACQRSPISLPAPSDANAKVVVAFLTAYGRRDLDGMMRHLDEDAVFRGSGTPLSKPQIRAFFQATFRKHPNLRVEIGSVKVVQDTIQAAVKVETDVIWADTWIFEMRNHKIHAYSLASGRRQVTRVTSSG</sequence>
<dbReference type="PROSITE" id="PS51257">
    <property type="entry name" value="PROKAR_LIPOPROTEIN"/>
    <property type="match status" value="1"/>
</dbReference>
<evidence type="ECO:0000313" key="4">
    <source>
        <dbReference type="Proteomes" id="UP001165044"/>
    </source>
</evidence>
<keyword evidence="4" id="KW-1185">Reference proteome</keyword>
<evidence type="ECO:0000259" key="2">
    <source>
        <dbReference type="Pfam" id="PF12680"/>
    </source>
</evidence>
<evidence type="ECO:0000313" key="3">
    <source>
        <dbReference type="EMBL" id="GLH67416.1"/>
    </source>
</evidence>
<reference evidence="3" key="1">
    <citation type="journal article" date="2023" name="Antonie Van Leeuwenhoek">
        <title>Mesoterricola silvestris gen. nov., sp. nov., Mesoterricola sediminis sp. nov., Geothrix oryzae sp. nov., Geothrix edaphica sp. nov., Geothrix rubra sp. nov., and Geothrix limicola sp. nov., six novel members of Acidobacteriota isolated from soils.</title>
        <authorList>
            <person name="Itoh H."/>
            <person name="Sugisawa Y."/>
            <person name="Mise K."/>
            <person name="Xu Z."/>
            <person name="Kuniyasu M."/>
            <person name="Ushijima N."/>
            <person name="Kawano K."/>
            <person name="Kobayashi E."/>
            <person name="Shiratori Y."/>
            <person name="Masuda Y."/>
            <person name="Senoo K."/>
        </authorList>
    </citation>
    <scope>NUCLEOTIDE SEQUENCE</scope>
    <source>
        <strain evidence="3">Red802</strain>
    </source>
</reference>
<feature type="chain" id="PRO_5046814923" description="SnoaL-like domain-containing protein" evidence="1">
    <location>
        <begin position="18"/>
        <end position="146"/>
    </location>
</feature>
<gene>
    <name evidence="3" type="ORF">GETHED_17800</name>
</gene>
<dbReference type="Gene3D" id="3.10.450.50">
    <property type="match status" value="1"/>
</dbReference>
<dbReference type="RefSeq" id="WP_285608565.1">
    <property type="nucleotide sequence ID" value="NZ_BSDC01000002.1"/>
</dbReference>
<dbReference type="Proteomes" id="UP001165044">
    <property type="component" value="Unassembled WGS sequence"/>
</dbReference>
<name>A0ABQ5PZ37_9BACT</name>
<keyword evidence="1" id="KW-0732">Signal</keyword>
<dbReference type="InterPro" id="IPR032710">
    <property type="entry name" value="NTF2-like_dom_sf"/>
</dbReference>
<comment type="caution">
    <text evidence="3">The sequence shown here is derived from an EMBL/GenBank/DDBJ whole genome shotgun (WGS) entry which is preliminary data.</text>
</comment>
<dbReference type="SUPFAM" id="SSF54427">
    <property type="entry name" value="NTF2-like"/>
    <property type="match status" value="1"/>
</dbReference>
<accession>A0ABQ5PZ37</accession>
<proteinExistence type="predicted"/>
<feature type="signal peptide" evidence="1">
    <location>
        <begin position="1"/>
        <end position="17"/>
    </location>
</feature>
<dbReference type="Pfam" id="PF12680">
    <property type="entry name" value="SnoaL_2"/>
    <property type="match status" value="1"/>
</dbReference>
<evidence type="ECO:0000256" key="1">
    <source>
        <dbReference type="SAM" id="SignalP"/>
    </source>
</evidence>
<feature type="domain" description="SnoaL-like" evidence="2">
    <location>
        <begin position="37"/>
        <end position="111"/>
    </location>
</feature>
<organism evidence="3 4">
    <name type="scientific">Geothrix edaphica</name>
    <dbReference type="NCBI Taxonomy" id="2927976"/>
    <lineage>
        <taxon>Bacteria</taxon>
        <taxon>Pseudomonadati</taxon>
        <taxon>Acidobacteriota</taxon>
        <taxon>Holophagae</taxon>
        <taxon>Holophagales</taxon>
        <taxon>Holophagaceae</taxon>
        <taxon>Geothrix</taxon>
    </lineage>
</organism>
<protein>
    <recommendedName>
        <fullName evidence="2">SnoaL-like domain-containing protein</fullName>
    </recommendedName>
</protein>
<dbReference type="EMBL" id="BSDC01000002">
    <property type="protein sequence ID" value="GLH67416.1"/>
    <property type="molecule type" value="Genomic_DNA"/>
</dbReference>